<reference evidence="2" key="1">
    <citation type="submission" date="2005-09" db="EMBL/GenBank/DDBJ databases">
        <authorList>
            <person name="Mural R.J."/>
            <person name="Li P.W."/>
            <person name="Adams M.D."/>
            <person name="Amanatides P.G."/>
            <person name="Baden-Tillson H."/>
            <person name="Barnstead M."/>
            <person name="Chin S.H."/>
            <person name="Dew I."/>
            <person name="Evans C.A."/>
            <person name="Ferriera S."/>
            <person name="Flanigan M."/>
            <person name="Fosler C."/>
            <person name="Glodek A."/>
            <person name="Gu Z."/>
            <person name="Holt R.A."/>
            <person name="Jennings D."/>
            <person name="Kraft C.L."/>
            <person name="Lu F."/>
            <person name="Nguyen T."/>
            <person name="Nusskern D.R."/>
            <person name="Pfannkoch C.M."/>
            <person name="Sitter C."/>
            <person name="Sutton G.G."/>
            <person name="Venter J.C."/>
            <person name="Wang Z."/>
            <person name="Woodage T."/>
            <person name="Zheng X.H."/>
            <person name="Zhong F."/>
        </authorList>
    </citation>
    <scope>NUCLEOTIDE SEQUENCE [LARGE SCALE GENOMIC DNA]</scope>
    <source>
        <strain>BN</strain>
        <strain evidence="2">Sprague-Dawley</strain>
    </source>
</reference>
<sequence>MISSLHKSFLWKRGGVRPKFTCLNYFLFQKSRFQINVADCSIQSAQGRPVG</sequence>
<dbReference type="Proteomes" id="UP000234681">
    <property type="component" value="Chromosome 4"/>
</dbReference>
<evidence type="ECO:0000313" key="1">
    <source>
        <dbReference type="EMBL" id="EDM15285.1"/>
    </source>
</evidence>
<organism evidence="1 2">
    <name type="scientific">Rattus norvegicus</name>
    <name type="common">Rat</name>
    <dbReference type="NCBI Taxonomy" id="10116"/>
    <lineage>
        <taxon>Eukaryota</taxon>
        <taxon>Metazoa</taxon>
        <taxon>Chordata</taxon>
        <taxon>Craniata</taxon>
        <taxon>Vertebrata</taxon>
        <taxon>Euteleostomi</taxon>
        <taxon>Mammalia</taxon>
        <taxon>Eutheria</taxon>
        <taxon>Euarchontoglires</taxon>
        <taxon>Glires</taxon>
        <taxon>Rodentia</taxon>
        <taxon>Myomorpha</taxon>
        <taxon>Muroidea</taxon>
        <taxon>Muridae</taxon>
        <taxon>Murinae</taxon>
        <taxon>Rattus</taxon>
    </lineage>
</organism>
<name>A6IEJ8_RAT</name>
<protein>
    <submittedName>
        <fullName evidence="1">RGD1562026 (Predicted)</fullName>
    </submittedName>
</protein>
<proteinExistence type="predicted"/>
<dbReference type="EMBL" id="CH473959">
    <property type="protein sequence ID" value="EDM15285.1"/>
    <property type="molecule type" value="Genomic_DNA"/>
</dbReference>
<evidence type="ECO:0000313" key="2">
    <source>
        <dbReference type="Proteomes" id="UP000234681"/>
    </source>
</evidence>
<accession>A6IEJ8</accession>
<gene>
    <name evidence="1" type="primary">RGD1562026_predicted</name>
    <name evidence="1" type="ORF">rCG_28349</name>
</gene>
<dbReference type="AlphaFoldDB" id="A6IEJ8"/>